<proteinExistence type="predicted"/>
<reference evidence="2 3" key="1">
    <citation type="journal article" date="2019" name="Nat. Ecol. Evol.">
        <title>Megaphylogeny resolves global patterns of mushroom evolution.</title>
        <authorList>
            <person name="Varga T."/>
            <person name="Krizsan K."/>
            <person name="Foldi C."/>
            <person name="Dima B."/>
            <person name="Sanchez-Garcia M."/>
            <person name="Sanchez-Ramirez S."/>
            <person name="Szollosi G.J."/>
            <person name="Szarkandi J.G."/>
            <person name="Papp V."/>
            <person name="Albert L."/>
            <person name="Andreopoulos W."/>
            <person name="Angelini C."/>
            <person name="Antonin V."/>
            <person name="Barry K.W."/>
            <person name="Bougher N.L."/>
            <person name="Buchanan P."/>
            <person name="Buyck B."/>
            <person name="Bense V."/>
            <person name="Catcheside P."/>
            <person name="Chovatia M."/>
            <person name="Cooper J."/>
            <person name="Damon W."/>
            <person name="Desjardin D."/>
            <person name="Finy P."/>
            <person name="Geml J."/>
            <person name="Haridas S."/>
            <person name="Hughes K."/>
            <person name="Justo A."/>
            <person name="Karasinski D."/>
            <person name="Kautmanova I."/>
            <person name="Kiss B."/>
            <person name="Kocsube S."/>
            <person name="Kotiranta H."/>
            <person name="LaButti K.M."/>
            <person name="Lechner B.E."/>
            <person name="Liimatainen K."/>
            <person name="Lipzen A."/>
            <person name="Lukacs Z."/>
            <person name="Mihaltcheva S."/>
            <person name="Morgado L.N."/>
            <person name="Niskanen T."/>
            <person name="Noordeloos M.E."/>
            <person name="Ohm R.A."/>
            <person name="Ortiz-Santana B."/>
            <person name="Ovrebo C."/>
            <person name="Racz N."/>
            <person name="Riley R."/>
            <person name="Savchenko A."/>
            <person name="Shiryaev A."/>
            <person name="Soop K."/>
            <person name="Spirin V."/>
            <person name="Szebenyi C."/>
            <person name="Tomsovsky M."/>
            <person name="Tulloss R.E."/>
            <person name="Uehling J."/>
            <person name="Grigoriev I.V."/>
            <person name="Vagvolgyi C."/>
            <person name="Papp T."/>
            <person name="Martin F.M."/>
            <person name="Miettinen O."/>
            <person name="Hibbett D.S."/>
            <person name="Nagy L.G."/>
        </authorList>
    </citation>
    <scope>NUCLEOTIDE SEQUENCE [LARGE SCALE GENOMIC DNA]</scope>
    <source>
        <strain evidence="2 3">CBS 962.96</strain>
    </source>
</reference>
<dbReference type="Proteomes" id="UP000297245">
    <property type="component" value="Unassembled WGS sequence"/>
</dbReference>
<organism evidence="2 3">
    <name type="scientific">Dendrothele bispora (strain CBS 962.96)</name>
    <dbReference type="NCBI Taxonomy" id="1314807"/>
    <lineage>
        <taxon>Eukaryota</taxon>
        <taxon>Fungi</taxon>
        <taxon>Dikarya</taxon>
        <taxon>Basidiomycota</taxon>
        <taxon>Agaricomycotina</taxon>
        <taxon>Agaricomycetes</taxon>
        <taxon>Agaricomycetidae</taxon>
        <taxon>Agaricales</taxon>
        <taxon>Agaricales incertae sedis</taxon>
        <taxon>Dendrothele</taxon>
    </lineage>
</organism>
<dbReference type="AlphaFoldDB" id="A0A4S8L3Q1"/>
<keyword evidence="3" id="KW-1185">Reference proteome</keyword>
<evidence type="ECO:0000256" key="1">
    <source>
        <dbReference type="SAM" id="MobiDB-lite"/>
    </source>
</evidence>
<dbReference type="OrthoDB" id="3247971at2759"/>
<name>A0A4S8L3Q1_DENBC</name>
<evidence type="ECO:0000313" key="3">
    <source>
        <dbReference type="Proteomes" id="UP000297245"/>
    </source>
</evidence>
<sequence length="202" mass="22997">MVSSSKASLKRKSSDIMDSSAQDSDTGSNPPIAPPLHKKVKTLTPLERDAQFLDQPKYTGKTDEEILQIQMTKWTGGGTGGVYDHYEVPYIEKAPEGHIVYKYKCKFTNYIATRARYDTSTSNLSNHKQKCARTRDAAQTQITTFAQGGYYDKGEFRYEAALWISNSNRPFLAIEDKNLNNMFRILNPLTSHFYGSRLEIRY</sequence>
<protein>
    <submittedName>
        <fullName evidence="2">Uncharacterized protein</fullName>
    </submittedName>
</protein>
<feature type="compositionally biased region" description="Polar residues" evidence="1">
    <location>
        <begin position="16"/>
        <end position="29"/>
    </location>
</feature>
<gene>
    <name evidence="2" type="ORF">K435DRAFT_871594</name>
</gene>
<dbReference type="EMBL" id="ML179684">
    <property type="protein sequence ID" value="THU83147.1"/>
    <property type="molecule type" value="Genomic_DNA"/>
</dbReference>
<evidence type="ECO:0000313" key="2">
    <source>
        <dbReference type="EMBL" id="THU83147.1"/>
    </source>
</evidence>
<accession>A0A4S8L3Q1</accession>
<feature type="region of interest" description="Disordered" evidence="1">
    <location>
        <begin position="1"/>
        <end position="38"/>
    </location>
</feature>